<feature type="domain" description="N-acetyltransferase" evidence="1">
    <location>
        <begin position="4"/>
        <end position="142"/>
    </location>
</feature>
<dbReference type="Proteomes" id="UP000000271">
    <property type="component" value="Chromosome"/>
</dbReference>
<dbReference type="HOGENOM" id="CLU_056607_6_2_9"/>
<dbReference type="InterPro" id="IPR016181">
    <property type="entry name" value="Acyl_CoA_acyltransferase"/>
</dbReference>
<name>D6XTF7_BACIE</name>
<dbReference type="GO" id="GO:0004343">
    <property type="term" value="F:glucosamine 6-phosphate N-acetyltransferase activity"/>
    <property type="evidence" value="ECO:0007669"/>
    <property type="project" value="TreeGrafter"/>
</dbReference>
<evidence type="ECO:0000313" key="3">
    <source>
        <dbReference type="Proteomes" id="UP000000271"/>
    </source>
</evidence>
<dbReference type="AlphaFoldDB" id="D6XTF7"/>
<sequence>MIQVIIAKSDQQMKDVYKVRRTVFIEEQQVPESIEIDDKEEQSIHFLATDNGNPVGAGRLRIEGTKSKAERVCVLPDFRRSGVGALLMIEMERLSKKQGLKEIVLNAQTHAIPFYKRIGYEVTSELFYDAGIEHMSMSKSLDGD</sequence>
<dbReference type="PANTHER" id="PTHR13355">
    <property type="entry name" value="GLUCOSAMINE 6-PHOSPHATE N-ACETYLTRANSFERASE"/>
    <property type="match status" value="1"/>
</dbReference>
<accession>D6XTF7</accession>
<dbReference type="STRING" id="439292.Bsel_1583"/>
<dbReference type="Gene3D" id="3.40.630.30">
    <property type="match status" value="1"/>
</dbReference>
<dbReference type="RefSeq" id="WP_013172517.1">
    <property type="nucleotide sequence ID" value="NC_014219.1"/>
</dbReference>
<reference evidence="2" key="1">
    <citation type="submission" date="2009-10" db="EMBL/GenBank/DDBJ databases">
        <title>Complete sequence of Bacillus selenitireducens MLS10.</title>
        <authorList>
            <consortium name="US DOE Joint Genome Institute"/>
            <person name="Lucas S."/>
            <person name="Copeland A."/>
            <person name="Lapidus A."/>
            <person name="Glavina del Rio T."/>
            <person name="Dalin E."/>
            <person name="Tice H."/>
            <person name="Bruce D."/>
            <person name="Goodwin L."/>
            <person name="Pitluck S."/>
            <person name="Sims D."/>
            <person name="Brettin T."/>
            <person name="Detter J.C."/>
            <person name="Han C."/>
            <person name="Larimer F."/>
            <person name="Land M."/>
            <person name="Hauser L."/>
            <person name="Kyrpides N."/>
            <person name="Ovchinnikova G."/>
            <person name="Stolz J."/>
        </authorList>
    </citation>
    <scope>NUCLEOTIDE SEQUENCE [LARGE SCALE GENOMIC DNA]</scope>
    <source>
        <strain evidence="2">MLS10</strain>
    </source>
</reference>
<evidence type="ECO:0000259" key="1">
    <source>
        <dbReference type="PROSITE" id="PS51186"/>
    </source>
</evidence>
<protein>
    <submittedName>
        <fullName evidence="2">GCN5-related N-acetyltransferase</fullName>
    </submittedName>
</protein>
<dbReference type="KEGG" id="bse:Bsel_1583"/>
<dbReference type="EMBL" id="CP001791">
    <property type="protein sequence ID" value="ADH99093.1"/>
    <property type="molecule type" value="Genomic_DNA"/>
</dbReference>
<dbReference type="eggNOG" id="COG2153">
    <property type="taxonomic scope" value="Bacteria"/>
</dbReference>
<dbReference type="InterPro" id="IPR039143">
    <property type="entry name" value="GNPNAT1-like"/>
</dbReference>
<dbReference type="CDD" id="cd04301">
    <property type="entry name" value="NAT_SF"/>
    <property type="match status" value="1"/>
</dbReference>
<gene>
    <name evidence="2" type="ordered locus">Bsel_1583</name>
</gene>
<dbReference type="PROSITE" id="PS51186">
    <property type="entry name" value="GNAT"/>
    <property type="match status" value="1"/>
</dbReference>
<dbReference type="SUPFAM" id="SSF55729">
    <property type="entry name" value="Acyl-CoA N-acyltransferases (Nat)"/>
    <property type="match status" value="1"/>
</dbReference>
<dbReference type="Pfam" id="PF13673">
    <property type="entry name" value="Acetyltransf_10"/>
    <property type="match status" value="1"/>
</dbReference>
<proteinExistence type="predicted"/>
<dbReference type="InterPro" id="IPR000182">
    <property type="entry name" value="GNAT_dom"/>
</dbReference>
<evidence type="ECO:0000313" key="2">
    <source>
        <dbReference type="EMBL" id="ADH99093.1"/>
    </source>
</evidence>
<keyword evidence="3" id="KW-1185">Reference proteome</keyword>
<organism evidence="2 3">
    <name type="scientific">Bacillus selenitireducens (strain ATCC 700615 / DSM 15326 / MLS10)</name>
    <dbReference type="NCBI Taxonomy" id="439292"/>
    <lineage>
        <taxon>Bacteria</taxon>
        <taxon>Bacillati</taxon>
        <taxon>Bacillota</taxon>
        <taxon>Bacilli</taxon>
        <taxon>Bacillales</taxon>
        <taxon>Bacillaceae</taxon>
        <taxon>Salisediminibacterium</taxon>
    </lineage>
</organism>
<dbReference type="PANTHER" id="PTHR13355:SF11">
    <property type="entry name" value="GLUCOSAMINE 6-PHOSPHATE N-ACETYLTRANSFERASE"/>
    <property type="match status" value="1"/>
</dbReference>